<dbReference type="InterPro" id="IPR046960">
    <property type="entry name" value="PPR_At4g14850-like_plant"/>
</dbReference>
<feature type="domain" description="DYW" evidence="4">
    <location>
        <begin position="530"/>
        <end position="622"/>
    </location>
</feature>
<dbReference type="NCBIfam" id="TIGR00756">
    <property type="entry name" value="PPR"/>
    <property type="match status" value="6"/>
</dbReference>
<dbReference type="InterPro" id="IPR046849">
    <property type="entry name" value="E2_motif"/>
</dbReference>
<dbReference type="PANTHER" id="PTHR47926:SF463">
    <property type="entry name" value="PENTATRICOPEPTIDE REPEAT-CONTAINING PROTEIN"/>
    <property type="match status" value="1"/>
</dbReference>
<feature type="repeat" description="PPR" evidence="3">
    <location>
        <begin position="218"/>
        <end position="248"/>
    </location>
</feature>
<evidence type="ECO:0000256" key="2">
    <source>
        <dbReference type="ARBA" id="ARBA00022737"/>
    </source>
</evidence>
<dbReference type="PROSITE" id="PS51375">
    <property type="entry name" value="PPR"/>
    <property type="match status" value="5"/>
</dbReference>
<dbReference type="Pfam" id="PF01535">
    <property type="entry name" value="PPR"/>
    <property type="match status" value="3"/>
</dbReference>
<feature type="repeat" description="PPR" evidence="3">
    <location>
        <begin position="82"/>
        <end position="116"/>
    </location>
</feature>
<dbReference type="Pfam" id="PF13041">
    <property type="entry name" value="PPR_2"/>
    <property type="match status" value="3"/>
</dbReference>
<dbReference type="SUPFAM" id="SSF48452">
    <property type="entry name" value="TPR-like"/>
    <property type="match status" value="2"/>
</dbReference>
<dbReference type="Pfam" id="PF20431">
    <property type="entry name" value="E_motif"/>
    <property type="match status" value="1"/>
</dbReference>
<dbReference type="InterPro" id="IPR011990">
    <property type="entry name" value="TPR-like_helical_dom_sf"/>
</dbReference>
<gene>
    <name evidence="5" type="primary">PCMP-H61_34</name>
    <name evidence="5" type="ORF">CK203_103374</name>
</gene>
<proteinExistence type="inferred from homology"/>
<accession>A0A438EJ36</accession>
<dbReference type="Pfam" id="PF14432">
    <property type="entry name" value="DYW_deaminase"/>
    <property type="match status" value="1"/>
</dbReference>
<dbReference type="InterPro" id="IPR032867">
    <property type="entry name" value="DYW_dom"/>
</dbReference>
<name>A0A438EJ36_VITVI</name>
<dbReference type="InterPro" id="IPR002885">
    <property type="entry name" value="PPR_rpt"/>
</dbReference>
<reference evidence="5 6" key="1">
    <citation type="journal article" date="2018" name="PLoS Genet.">
        <title>Population sequencing reveals clonal diversity and ancestral inbreeding in the grapevine cultivar Chardonnay.</title>
        <authorList>
            <person name="Roach M.J."/>
            <person name="Johnson D.L."/>
            <person name="Bohlmann J."/>
            <person name="van Vuuren H.J."/>
            <person name="Jones S.J."/>
            <person name="Pretorius I.S."/>
            <person name="Schmidt S.A."/>
            <person name="Borneman A.R."/>
        </authorList>
    </citation>
    <scope>NUCLEOTIDE SEQUENCE [LARGE SCALE GENOMIC DNA]</scope>
    <source>
        <strain evidence="6">cv. Chardonnay</strain>
        <tissue evidence="5">Leaf</tissue>
    </source>
</reference>
<organism evidence="5 6">
    <name type="scientific">Vitis vinifera</name>
    <name type="common">Grape</name>
    <dbReference type="NCBI Taxonomy" id="29760"/>
    <lineage>
        <taxon>Eukaryota</taxon>
        <taxon>Viridiplantae</taxon>
        <taxon>Streptophyta</taxon>
        <taxon>Embryophyta</taxon>
        <taxon>Tracheophyta</taxon>
        <taxon>Spermatophyta</taxon>
        <taxon>Magnoliopsida</taxon>
        <taxon>eudicotyledons</taxon>
        <taxon>Gunneridae</taxon>
        <taxon>Pentapetalae</taxon>
        <taxon>rosids</taxon>
        <taxon>Vitales</taxon>
        <taxon>Vitaceae</taxon>
        <taxon>Viteae</taxon>
        <taxon>Vitis</taxon>
    </lineage>
</organism>
<dbReference type="Proteomes" id="UP000288805">
    <property type="component" value="Unassembled WGS sequence"/>
</dbReference>
<keyword evidence="2" id="KW-0677">Repeat</keyword>
<protein>
    <submittedName>
        <fullName evidence="5">Pentatricopeptide repeat-containing protein</fullName>
    </submittedName>
</protein>
<evidence type="ECO:0000256" key="3">
    <source>
        <dbReference type="PROSITE-ProRule" id="PRU00708"/>
    </source>
</evidence>
<comment type="similarity">
    <text evidence="1">Belongs to the PPR family. PCMP-H subfamily.</text>
</comment>
<feature type="repeat" description="PPR" evidence="3">
    <location>
        <begin position="284"/>
        <end position="318"/>
    </location>
</feature>
<evidence type="ECO:0000313" key="6">
    <source>
        <dbReference type="Proteomes" id="UP000288805"/>
    </source>
</evidence>
<evidence type="ECO:0000313" key="5">
    <source>
        <dbReference type="EMBL" id="RVW47743.1"/>
    </source>
</evidence>
<dbReference type="FunFam" id="1.25.40.10:FF:000470">
    <property type="entry name" value="Pentatricopeptide repeat-containing protein At5g66520"/>
    <property type="match status" value="1"/>
</dbReference>
<dbReference type="Pfam" id="PF20430">
    <property type="entry name" value="Eplus_motif"/>
    <property type="match status" value="1"/>
</dbReference>
<dbReference type="AlphaFoldDB" id="A0A438EJ36"/>
<dbReference type="PANTHER" id="PTHR47926">
    <property type="entry name" value="PENTATRICOPEPTIDE REPEAT-CONTAINING PROTEIN"/>
    <property type="match status" value="1"/>
</dbReference>
<dbReference type="InterPro" id="IPR046848">
    <property type="entry name" value="E_motif"/>
</dbReference>
<evidence type="ECO:0000259" key="4">
    <source>
        <dbReference type="Pfam" id="PF14432"/>
    </source>
</evidence>
<dbReference type="FunFam" id="1.25.40.10:FF:000333">
    <property type="entry name" value="Pentatricopeptide repeat-containing protein"/>
    <property type="match status" value="1"/>
</dbReference>
<sequence>MAPILCTPTSQLSSESNAAQTLHLLQRCSNMEELRQIHGQMLKTGLVLDAIPASKLLAFCASPNSGSLAYARTVFDRIFRPNTFMWNTMIRGYSNSKEPEEALLLYHHMLYHSVPHNAYTFPFLLKACSSMSASEETQQIHAHIIKMGFGSEIYTTNSLLNVYSKSGDIKSARLLFEQVDQRDTVSWNSMIDGYTKCGEIEMAYEIFNHMPERNIISWTSMISGCVGAGKPKEALNLFHRMQTAGIKLDNVALVSTLQACADLGVLDQGKWIHAYIKKHEIEIDPILGCVLIDMYAKCGDLEEAIKVFRKMEEKGVSVWTAMISGYAIHGRGREALEWFMKMQTAGVEPNQMTFTGILTACSHAGLVHEAKLLFESMERIHGFKPSIEHYGCMVDLLGRAGLLKEAEELIENMPVKPNAAIWGALLNACHIHGNLELGKQIGKILIQVDPGHGGRYIHLASIHAAAGEWNQADRVRRQMKEQGVSKLPGCSVISVNGTAHEFLAGDESHPQIKEIDHMLEQIVERLREEGYKPKLGDLLLDLEDKEKETAIHHHSEKLAVTFGLISTKPGMTIRIVKNLRVCEDCHTVIKLISKVYAREILMRDRTRFHLFKDGNCTCGDYW</sequence>
<dbReference type="EMBL" id="QGNW01001269">
    <property type="protein sequence ID" value="RVW47743.1"/>
    <property type="molecule type" value="Genomic_DNA"/>
</dbReference>
<evidence type="ECO:0000256" key="1">
    <source>
        <dbReference type="ARBA" id="ARBA00006643"/>
    </source>
</evidence>
<feature type="repeat" description="PPR" evidence="3">
    <location>
        <begin position="319"/>
        <end position="349"/>
    </location>
</feature>
<dbReference type="GO" id="GO:0009451">
    <property type="term" value="P:RNA modification"/>
    <property type="evidence" value="ECO:0007669"/>
    <property type="project" value="InterPro"/>
</dbReference>
<dbReference type="FunFam" id="1.25.40.10:FF:000690">
    <property type="entry name" value="Pentatricopeptide repeat-containing protein"/>
    <property type="match status" value="1"/>
</dbReference>
<dbReference type="GO" id="GO:0003729">
    <property type="term" value="F:mRNA binding"/>
    <property type="evidence" value="ECO:0007669"/>
    <property type="project" value="UniProtKB-ARBA"/>
</dbReference>
<dbReference type="GO" id="GO:0008270">
    <property type="term" value="F:zinc ion binding"/>
    <property type="evidence" value="ECO:0007669"/>
    <property type="project" value="InterPro"/>
</dbReference>
<dbReference type="Gene3D" id="1.25.40.10">
    <property type="entry name" value="Tetratricopeptide repeat domain"/>
    <property type="match status" value="3"/>
</dbReference>
<feature type="repeat" description="PPR" evidence="3">
    <location>
        <begin position="183"/>
        <end position="217"/>
    </location>
</feature>
<comment type="caution">
    <text evidence="5">The sequence shown here is derived from an EMBL/GenBank/DDBJ whole genome shotgun (WGS) entry which is preliminary data.</text>
</comment>